<gene>
    <name evidence="2" type="ORF">HNQ72_004476</name>
</gene>
<dbReference type="EMBL" id="JACHEG010000006">
    <property type="protein sequence ID" value="MBB6164631.1"/>
    <property type="molecule type" value="Genomic_DNA"/>
</dbReference>
<feature type="region of interest" description="Disordered" evidence="1">
    <location>
        <begin position="1"/>
        <end position="48"/>
    </location>
</feature>
<feature type="compositionally biased region" description="Basic and acidic residues" evidence="1">
    <location>
        <begin position="12"/>
        <end position="48"/>
    </location>
</feature>
<evidence type="ECO:0000256" key="1">
    <source>
        <dbReference type="SAM" id="MobiDB-lite"/>
    </source>
</evidence>
<sequence>MTDPAKSSPESDAARSDAKTADEGRKDLKKRAEESLKKGRGEQLDDRT</sequence>
<organism evidence="2 3">
    <name type="scientific">Rhizobium wenxiniae</name>
    <dbReference type="NCBI Taxonomy" id="1737357"/>
    <lineage>
        <taxon>Bacteria</taxon>
        <taxon>Pseudomonadati</taxon>
        <taxon>Pseudomonadota</taxon>
        <taxon>Alphaproteobacteria</taxon>
        <taxon>Hyphomicrobiales</taxon>
        <taxon>Rhizobiaceae</taxon>
        <taxon>Rhizobium/Agrobacterium group</taxon>
        <taxon>Rhizobium</taxon>
    </lineage>
</organism>
<reference evidence="2 3" key="1">
    <citation type="submission" date="2020-08" db="EMBL/GenBank/DDBJ databases">
        <title>Genomic Encyclopedia of Type Strains, Phase IV (KMG-IV): sequencing the most valuable type-strain genomes for metagenomic binning, comparative biology and taxonomic classification.</title>
        <authorList>
            <person name="Goeker M."/>
        </authorList>
    </citation>
    <scope>NUCLEOTIDE SEQUENCE [LARGE SCALE GENOMIC DNA]</scope>
    <source>
        <strain evidence="2 3">DSM 100734</strain>
    </source>
</reference>
<name>A0A7W9Y9X8_9HYPH</name>
<dbReference type="AlphaFoldDB" id="A0A7W9Y9X8"/>
<comment type="caution">
    <text evidence="2">The sequence shown here is derived from an EMBL/GenBank/DDBJ whole genome shotgun (WGS) entry which is preliminary data.</text>
</comment>
<dbReference type="Proteomes" id="UP000547879">
    <property type="component" value="Unassembled WGS sequence"/>
</dbReference>
<evidence type="ECO:0000313" key="2">
    <source>
        <dbReference type="EMBL" id="MBB6164631.1"/>
    </source>
</evidence>
<keyword evidence="3" id="KW-1185">Reference proteome</keyword>
<protein>
    <submittedName>
        <fullName evidence="2">Uncharacterized protein</fullName>
    </submittedName>
</protein>
<evidence type="ECO:0000313" key="3">
    <source>
        <dbReference type="Proteomes" id="UP000547879"/>
    </source>
</evidence>
<proteinExistence type="predicted"/>
<accession>A0A7W9Y9X8</accession>